<keyword evidence="1" id="KW-0732">Signal</keyword>
<reference evidence="3" key="1">
    <citation type="submission" date="2016-10" db="EMBL/GenBank/DDBJ databases">
        <authorList>
            <person name="Varghese N."/>
        </authorList>
    </citation>
    <scope>NUCLEOTIDE SEQUENCE [LARGE SCALE GENOMIC DNA]</scope>
    <source>
        <strain evidence="3">DSM 12489</strain>
    </source>
</reference>
<gene>
    <name evidence="2" type="ORF">SAMN04489725_1432</name>
</gene>
<name>A0A1H2YKU6_9BACL</name>
<sequence length="422" mass="44563">MFKSRITKVLAPLSMMTVVASPLVVLAATSTPQNLSIAQTSSNYVIVYRGNVSGPNQIVNPSKGNAGYADPNALNAMTQSTEFSSLVSDFSHGKMIIIFGNGDGKLSDQLVRDAFNAPGPVSTPINKTISSTTNGTTTTSQLETIAVGIAKIPGEASASVFTVRSNGTPSQTEVVNQLFQMYQDALNVAQKQNAVSASPSSISSQVSNAVISTNSTPGGGGNNWNYTASADYIYNGSEIAGKVVYGYTATRVSTNGSNNSEWDVIMSDQIEPGMTYSPSENPPWQDYALYMAVGMTLGTTYGGEALSAFEPNVATGSTQTSWTYTLAKEPSISFSTGSSSNNVSYQNTSNPGVYGAWQWDWKPGTTDATSSYDIQPGITMTNSFGNFVFDDNYKATFSDRQASSLTQTSGDIADTVSIPDLP</sequence>
<feature type="chain" id="PRO_5010219960" evidence="1">
    <location>
        <begin position="28"/>
        <end position="422"/>
    </location>
</feature>
<dbReference type="EMBL" id="FNOJ01000043">
    <property type="protein sequence ID" value="SDX05611.1"/>
    <property type="molecule type" value="Genomic_DNA"/>
</dbReference>
<feature type="signal peptide" evidence="1">
    <location>
        <begin position="1"/>
        <end position="27"/>
    </location>
</feature>
<proteinExistence type="predicted"/>
<dbReference type="Proteomes" id="UP000182589">
    <property type="component" value="Unassembled WGS sequence"/>
</dbReference>
<evidence type="ECO:0000313" key="3">
    <source>
        <dbReference type="Proteomes" id="UP000182589"/>
    </source>
</evidence>
<dbReference type="RefSeq" id="WP_074693994.1">
    <property type="nucleotide sequence ID" value="NZ_FNOJ01000043.1"/>
</dbReference>
<dbReference type="AlphaFoldDB" id="A0A1H2YKU6"/>
<dbReference type="STRING" id="89784.SAMN04489725_1432"/>
<evidence type="ECO:0000256" key="1">
    <source>
        <dbReference type="SAM" id="SignalP"/>
    </source>
</evidence>
<organism evidence="2 3">
    <name type="scientific">Alicyclobacillus hesperidum</name>
    <dbReference type="NCBI Taxonomy" id="89784"/>
    <lineage>
        <taxon>Bacteria</taxon>
        <taxon>Bacillati</taxon>
        <taxon>Bacillota</taxon>
        <taxon>Bacilli</taxon>
        <taxon>Bacillales</taxon>
        <taxon>Alicyclobacillaceae</taxon>
        <taxon>Alicyclobacillus</taxon>
    </lineage>
</organism>
<accession>A0A1H2YKU6</accession>
<keyword evidence="3" id="KW-1185">Reference proteome</keyword>
<evidence type="ECO:0000313" key="2">
    <source>
        <dbReference type="EMBL" id="SDX05611.1"/>
    </source>
</evidence>
<protein>
    <submittedName>
        <fullName evidence="2">Uncharacterized protein</fullName>
    </submittedName>
</protein>